<dbReference type="Gene3D" id="1.10.287.110">
    <property type="entry name" value="DnaJ domain"/>
    <property type="match status" value="1"/>
</dbReference>
<dbReference type="InterPro" id="IPR036869">
    <property type="entry name" value="J_dom_sf"/>
</dbReference>
<dbReference type="Proteomes" id="UP000813423">
    <property type="component" value="Unassembled WGS sequence"/>
</dbReference>
<dbReference type="OMA" id="CHRWMPI"/>
<reference evidence="2" key="1">
    <citation type="submission" date="2021-08" db="EMBL/GenBank/DDBJ databases">
        <title>Global Aspergillus fumigatus from environmental and clinical sources.</title>
        <authorList>
            <person name="Barber A."/>
            <person name="Sae-Ong T."/>
        </authorList>
    </citation>
    <scope>NUCLEOTIDE SEQUENCE</scope>
    <source>
        <strain evidence="2">NRZ-2016-071</strain>
    </source>
</reference>
<dbReference type="InterPro" id="IPR050817">
    <property type="entry name" value="DjlA_DnaK_co-chaperone"/>
</dbReference>
<dbReference type="SUPFAM" id="SSF46565">
    <property type="entry name" value="Chaperone J-domain"/>
    <property type="match status" value="1"/>
</dbReference>
<evidence type="ECO:0000313" key="3">
    <source>
        <dbReference type="Proteomes" id="UP000813423"/>
    </source>
</evidence>
<dbReference type="AlphaFoldDB" id="A0A8H4MU30"/>
<dbReference type="CDD" id="cd06257">
    <property type="entry name" value="DnaJ"/>
    <property type="match status" value="1"/>
</dbReference>
<organism evidence="2 3">
    <name type="scientific">Aspergillus fumigatus</name>
    <name type="common">Neosartorya fumigata</name>
    <dbReference type="NCBI Taxonomy" id="746128"/>
    <lineage>
        <taxon>Eukaryota</taxon>
        <taxon>Fungi</taxon>
        <taxon>Dikarya</taxon>
        <taxon>Ascomycota</taxon>
        <taxon>Pezizomycotina</taxon>
        <taxon>Eurotiomycetes</taxon>
        <taxon>Eurotiomycetidae</taxon>
        <taxon>Eurotiales</taxon>
        <taxon>Aspergillaceae</taxon>
        <taxon>Aspergillus</taxon>
        <taxon>Aspergillus subgen. Fumigati</taxon>
    </lineage>
</organism>
<accession>A0A8H4MU30</accession>
<evidence type="ECO:0000313" key="2">
    <source>
        <dbReference type="EMBL" id="KAH1908439.1"/>
    </source>
</evidence>
<comment type="caution">
    <text evidence="2">The sequence shown here is derived from an EMBL/GenBank/DDBJ whole genome shotgun (WGS) entry which is preliminary data.</text>
</comment>
<dbReference type="PRINTS" id="PR00625">
    <property type="entry name" value="JDOMAIN"/>
</dbReference>
<gene>
    <name evidence="2" type="ORF">KXV57_003415</name>
</gene>
<feature type="compositionally biased region" description="Acidic residues" evidence="1">
    <location>
        <begin position="270"/>
        <end position="287"/>
    </location>
</feature>
<dbReference type="EMBL" id="JAIBSC010000020">
    <property type="protein sequence ID" value="KAH1908439.1"/>
    <property type="molecule type" value="Genomic_DNA"/>
</dbReference>
<dbReference type="PANTHER" id="PTHR24074">
    <property type="entry name" value="CO-CHAPERONE PROTEIN DJLA"/>
    <property type="match status" value="1"/>
</dbReference>
<dbReference type="Pfam" id="PF00226">
    <property type="entry name" value="DnaJ"/>
    <property type="match status" value="1"/>
</dbReference>
<dbReference type="InterPro" id="IPR001623">
    <property type="entry name" value="DnaJ_domain"/>
</dbReference>
<name>A0A8H4MU30_ASPFM</name>
<protein>
    <submittedName>
        <fullName evidence="2">Uncharacterized protein</fullName>
    </submittedName>
</protein>
<sequence length="566" mass="65788">MSHLTIANCYEILGINSDATIKDINTAYKKLALKHHPDKTGGEESSHIEFQKVQAPEQDTEDSKPIMLTKSDHQIQQAVEILRDPVRRKNHDLELFKLGRISVHGTNFPHAGGSHWSASAFKRYDENSRYMYSYEQSVHVSPQKQESKEDMEWVEQMLKAEEEFRRNLARQQEVEQMRAQMEAERVGQEEDCKLQSTWEDHPSEHLEQDAHTEDVLEEESDYFEFYTESINRKEQDIWDKCAQRAPRSRDYREEEYYQEMYQKGEKQPELYEEDEDQEIDEEDDEEQQDIHGEEVEDQPELYEGVDCEEKVSKVDTVDLQELYEEDGHDFDDSSLCPDNQLSEYIPSVCGSDLDYATARSSGSEFNPRFHMESIRAACADLYDNKSTSLEEAQKADDDTATFYEVSEADSSHKFYSTNPYLSETESVNEAVHNDVDEQVSEGVDNDDSVNRSSLHDLLSPFVPYLRKKLDDPNGRYTEEDLRVELQGIVMETFCGWLENIRLTVPDAEIPRTGNDPQQCLHLGSWVKQFERPTCEICHRWMPIYTLMCPGCGIQACVGCKFQYEKE</sequence>
<evidence type="ECO:0000256" key="1">
    <source>
        <dbReference type="SAM" id="MobiDB-lite"/>
    </source>
</evidence>
<feature type="region of interest" description="Disordered" evidence="1">
    <location>
        <begin position="260"/>
        <end position="301"/>
    </location>
</feature>
<dbReference type="SMART" id="SM00271">
    <property type="entry name" value="DnaJ"/>
    <property type="match status" value="1"/>
</dbReference>
<feature type="compositionally biased region" description="Basic and acidic residues" evidence="1">
    <location>
        <begin position="38"/>
        <end position="50"/>
    </location>
</feature>
<dbReference type="PROSITE" id="PS50076">
    <property type="entry name" value="DNAJ_2"/>
    <property type="match status" value="1"/>
</dbReference>
<feature type="region of interest" description="Disordered" evidence="1">
    <location>
        <begin position="36"/>
        <end position="62"/>
    </location>
</feature>
<proteinExistence type="predicted"/>